<dbReference type="PANTHER" id="PTHR31516:SF17">
    <property type="entry name" value="STABILIZER OF AXONEMAL MICROTUBULES 2"/>
    <property type="match status" value="1"/>
</dbReference>
<dbReference type="GO" id="GO:0005814">
    <property type="term" value="C:centriole"/>
    <property type="evidence" value="ECO:0007669"/>
    <property type="project" value="TreeGrafter"/>
</dbReference>
<feature type="region of interest" description="Disordered" evidence="2">
    <location>
        <begin position="403"/>
        <end position="534"/>
    </location>
</feature>
<proteinExistence type="inferred from homology"/>
<feature type="region of interest" description="Disordered" evidence="2">
    <location>
        <begin position="3360"/>
        <end position="3425"/>
    </location>
</feature>
<dbReference type="OrthoDB" id="311506at2759"/>
<dbReference type="InterPro" id="IPR033336">
    <property type="entry name" value="SAXO1/2"/>
</dbReference>
<feature type="compositionally biased region" description="Polar residues" evidence="2">
    <location>
        <begin position="1237"/>
        <end position="1247"/>
    </location>
</feature>
<dbReference type="Proteomes" id="UP000053097">
    <property type="component" value="Unassembled WGS sequence"/>
</dbReference>
<feature type="region of interest" description="Disordered" evidence="2">
    <location>
        <begin position="123"/>
        <end position="350"/>
    </location>
</feature>
<dbReference type="GO" id="GO:0036126">
    <property type="term" value="C:sperm flagellum"/>
    <property type="evidence" value="ECO:0007669"/>
    <property type="project" value="TreeGrafter"/>
</dbReference>
<feature type="region of interest" description="Disordered" evidence="2">
    <location>
        <begin position="729"/>
        <end position="820"/>
    </location>
</feature>
<name>A0A026VZ57_OOCBI</name>
<feature type="compositionally biased region" description="Basic and acidic residues" evidence="2">
    <location>
        <begin position="3341"/>
        <end position="3352"/>
    </location>
</feature>
<protein>
    <recommendedName>
        <fullName evidence="5">Titin</fullName>
    </recommendedName>
</protein>
<feature type="region of interest" description="Disordered" evidence="2">
    <location>
        <begin position="611"/>
        <end position="673"/>
    </location>
</feature>
<feature type="compositionally biased region" description="Basic and acidic residues" evidence="2">
    <location>
        <begin position="2134"/>
        <end position="2219"/>
    </location>
</feature>
<dbReference type="PANTHER" id="PTHR31516">
    <property type="entry name" value="STABILIZER OF AXONEMAL MICROTUBULES 2"/>
    <property type="match status" value="1"/>
</dbReference>
<dbReference type="GO" id="GO:0036064">
    <property type="term" value="C:ciliary basal body"/>
    <property type="evidence" value="ECO:0007669"/>
    <property type="project" value="TreeGrafter"/>
</dbReference>
<feature type="compositionally biased region" description="Polar residues" evidence="2">
    <location>
        <begin position="3466"/>
        <end position="3482"/>
    </location>
</feature>
<accession>A0A026VZ57</accession>
<feature type="region of interest" description="Disordered" evidence="2">
    <location>
        <begin position="906"/>
        <end position="1148"/>
    </location>
</feature>
<feature type="compositionally biased region" description="Polar residues" evidence="2">
    <location>
        <begin position="3376"/>
        <end position="3399"/>
    </location>
</feature>
<dbReference type="OMA" id="RPRPEKY"/>
<dbReference type="GO" id="GO:0008017">
    <property type="term" value="F:microtubule binding"/>
    <property type="evidence" value="ECO:0007669"/>
    <property type="project" value="InterPro"/>
</dbReference>
<feature type="compositionally biased region" description="Polar residues" evidence="2">
    <location>
        <begin position="21"/>
        <end position="33"/>
    </location>
</feature>
<feature type="compositionally biased region" description="Basic and acidic residues" evidence="2">
    <location>
        <begin position="2797"/>
        <end position="2945"/>
    </location>
</feature>
<feature type="region of interest" description="Disordered" evidence="2">
    <location>
        <begin position="76"/>
        <end position="101"/>
    </location>
</feature>
<feature type="compositionally biased region" description="Basic and acidic residues" evidence="2">
    <location>
        <begin position="1650"/>
        <end position="1817"/>
    </location>
</feature>
<feature type="compositionally biased region" description="Basic and acidic residues" evidence="2">
    <location>
        <begin position="226"/>
        <end position="235"/>
    </location>
</feature>
<feature type="compositionally biased region" description="Polar residues" evidence="2">
    <location>
        <begin position="284"/>
        <end position="299"/>
    </location>
</feature>
<feature type="compositionally biased region" description="Basic and acidic residues" evidence="2">
    <location>
        <begin position="1571"/>
        <end position="1596"/>
    </location>
</feature>
<feature type="compositionally biased region" description="Polar residues" evidence="2">
    <location>
        <begin position="981"/>
        <end position="1003"/>
    </location>
</feature>
<sequence>MTIHKKGEVLKTKDKGIARNEASTETYEAVSSTSVVEEARQVTESESRSSVVEMTSASREVIMDSKGNIVKVIETSPQTVQRSSSSHRTGKSSQDFIAGEQMQSIKQAKTAREIAREGVESLAENRNLQGETTARASQSVQMQNQSESRSMIQQSSSTVLESSSTSEDRRGHRSTVTLSHDVRSGDHAPLIQTSSRSTESTRASSETSEAVTRDGHTVSNTTRMLETGERIDDNGRTMSTSSREVDSERAIAPLNEATIKNTDDVKRSGDKSTRSDSKSERSNVEISSRCNKPGQSTWDGTFVYEKPSSPRGKSGDKNVVDKATPASSKVRDDRRDSETSVKVTQEASASEKVSVTDQIVSSTSTVTRDSKTIIDEGQLSTTTRLRDSTMASDKIATDTTDLAKGPVRCSRPGDSSWDGSFVMEKSTAQPKRRNDPDAVVFHHGQGDNVVGTTQKTDFREKSTDGTYEKESSETMRVVKGATDSTSFISEERHDVSRESSIHADGSPSSKEQHLTRISSPSQRRVAKPGDSTWNSEFIYEKLQDAASKRPLDVTVVRRTEKCHDSVDVQDVTEEQNVSESVSTSYIVEYAISSDKKNVEKITSVSEVILEEDGPEDRTVHRQSASPEGQPKRDTTSRCYKPGQSTWDGTFVHERPRTPDTRRRPEGRRATKAIDIRDVTEDNSINEADFASTSYVVEHSSSQQSFSDVRDANLTSAIYETVVHEGRPVETTIRFDEGKVSTTERQASPSPRRRSPEKVPRDKDVRTTKPGSSTWDGTFVSEKPHGKKRPPSRECADKHPDKPRQHDRERTSPDTMKGHKETTVDLQNVARDKSSISEIVESSAVVEQSSAHESYTDSSNVHFSTTSFETVIRDGQPVTTQKTVTIQEGPRSPIKRLPGSDVIITADVKETTVESPEKKEPRPDRNYRPTKPGSSTWDGSFVYEKPEERKPGDKKIPKDTPGTVDKRSPIKEKPDTTDHRTSVTILDTSKDVTSSAEYTTSSVTVGRAFISDSKTRDSSNVSKIFIEGRTENYEKPRQDLDEKPKPSPRQRPDDGKAPKDEKPQKSPVDRIQRPSKPGASTWDGSFVYEKRQDSQRKPADGEPTEESRKPSDQRKPIEQGKKPTDQRDRPTPIVRKPTGDKKPQQDATEMRYIEDVADITRTSEMLQQSSYVIDQSASFTSVQDVRNVTDERVITEFTKDTRKDVRDVTESTKEFIDKEQVTSMVARDVVDNARFDTIISSAPRSPTDSTRKPLPERPGYPRGIPGLREDDRPKPIPAAGKPSRPTQRERSPQQRTEYGRPSEVRPKSPEKLRDYTSPTRKPQPAAGKPSRPEEKSIAPRKSDEEPRVPKEQKPATGKLSRPAEKPKRPQQDHGKSKRGDQIPDSIDEDTDHYRSVPKPAVLSTILLKEQCICELCTCGRHRCPHNLTQENLDFSYEEPVDTVTSYRQDYDVKRVEKQTKYYHTDHLRTEGEFIGERRTDYVARRANNAKVAATTTTDLVFTGTPGERPTPIRRNTYTKTEGDFIDETTTRSQYIDHRSIQRAEIVKRTDNLTVGEGEFTGTSRIKEDFQTHVVEREPRRRPKYSEDTDRFYSKTDITDSTTTTQEQYRTFDQTDYRSATVIKRTDNLRPEGPFEALPHTKDDYVAPILSRRPEPQKPKDNLKPEGPFEGKPKDDYRPTRGERADVKRPEDNLRPEGPFEGRPKDDYLPKRGERPEVRRPEDNLRPEGPFEARPKDDYKPTRGERFDVKRPEDNLRPEGPFEGRPKDDFSPKTAERPEVKRPKDNLRSEEGDFIGKPKDDYRPTKGERADVKKPEDNLRPQGPFEGRPKDDYSPKRAERPEVKKPQDNLKPEGFFEVRPKDDYKPTRGERADVKRPEDNLRPEGPFEGRPKDDYKPTRGERADVKRPEDNLRPEGPPEGEFTGKPKDDFTPVRGDRADVKRPEDNLRPEGPFEGRPKDDYLPKRAERPEVKPDVKKPKDNLRPEGDFERPEKVPIGPAERRSPIKHPDNLKPEGDFERPELEGYRPAERQEVKKPIDNLKPEGEFERPRPEKYFPAEKRTPVKHSDNLKPEGKFTGERMDIVKHLDNLRPEGPFEGRPKDDYLPKKAERPEIKKPEDNLKPEGDFVRQKVPIGPAERRSPIKHPDNLKPEGDFERPELEGYRPAERQEVKKPIDNLKPEGEFERPRPEKYFPAEKRTPVKHSDNLKPEGKFTGKPKDDFTPVKAPTKVVKGERMDIVKHLDNLRPEGPFEGRPKDDYLPKKAERPEIKKPEDNLKPEGDFVRRPKEEAPKKGERADIKKPKDNLRPEGDFERPEKKPISPAERRTPIKHTDNLKPEGEFERPKPEEFKPAERPVVKKPEDNLKPEGEFVTRPRDKAPTKEKVPIGPAERRSPIKHPDNLKPEGDFERPELEGYRPAERQEVKKPIDNLKPEGEFERPRPEKYFPAEKRTPVKHSDNLKPEGKFTGRPKDDYLPKKAERPEIKKPEDNLKPEGDFVRRERADIKKPKDNLRPEGDFERPEKKPISPAERRTPIKHTDNLKPEGEFERPKPEEFKPAERPVVKKPEDNLKPEGEFVTRPRDKAPTKGDRADVKKPKDNLRPEGDFERPEKVPIGPAERRSPIKHPDNLKPEGDFERPELEGYRPAERQEVKKPVDNLKPEGEFERPRPEKYSPAEKRTPVKHSDNLKPEGKFTGKPKDDFTPVKGERADVKRPEDNLRPEGPFEGRPKDDYRPVRGERMDVVKRTDNLRMEGDIETYRSRDEYTDFLIRERTEITKYQDNLRMEGEFTDTRTRDDFKVVKGERMDIVKHLDNLRPEGPFEGRPKDDYSPKKAERPEIKKPEDNLKPEGDFVRRPKEEAPKKGERADVKKPTDNLRPEGDFERPEKKPVGPAERRSPIKHSDNLRPEGEFERPKPEEFKPAERPTVKKPHDNLKPEGEFVSRPKDEAPRKEKKPVGPAERRSPIKHSDNLKPEGDFERPKHDKYQPAERPQVKKPSDNLRPEGRSPIKHPDNLHPEGDFVGRPKKDTPLKGDRADVKKPRDNLRPEGEFAKRTPKKVEPAERRSPIKHEDNLHPEGDFYMIPKDDFTPKRGDRSPVKKPQDNLRPEGEMDISPKDDYKHVNGERVEIRRHEDHLRMEGQMDIHRSRDDYKKISRMEKVDVKRREDNLRVEGEFIDVRRKDDYIHVVEKIRPGERRSPIRHADNLKPEGDFVGRPRDDFTRKRAERAEVVRREDNLKMTGEHMESSITLGDDATMMTTTNQRNYNTYTKRTGKDIAAKMSQIESDTRKSMESQTLADGSVVTVRRTTTSAQSITEGLNHRGQIIRGEDTSRYPTDITHGEHHRHQQHVERHHQEISKRDYVNAQHMDSRQRSATEQHEQRTIPSQARYNTSPELRQTINGQSTMERSHVDSATKTSHHRRNIISSSSADVSNAVLHRRGATTSTEALHTISSTAADQRKSISNLAESGRYISNSSQSNDRRSFTSLHRSTKDANPWASSSYERPQRIVRQDNLTVGGRFYSQSEAKSYGNFSQSTQKVERTQKRTNVSNINLGDSSTVASSSMYKREFVPRHRGPCPAALLEAKQAPFKHTRDTQKHKFYLPVVSN</sequence>
<feature type="compositionally biased region" description="Basic and acidic residues" evidence="2">
    <location>
        <begin position="1825"/>
        <end position="1911"/>
    </location>
</feature>
<comment type="similarity">
    <text evidence="1">Belongs to the FAM154 family.</text>
</comment>
<feature type="region of interest" description="Disordered" evidence="2">
    <location>
        <begin position="2797"/>
        <end position="3112"/>
    </location>
</feature>
<feature type="compositionally biased region" description="Basic and acidic residues" evidence="2">
    <location>
        <begin position="1329"/>
        <end position="1352"/>
    </location>
</feature>
<feature type="compositionally biased region" description="Polar residues" evidence="2">
    <location>
        <begin position="340"/>
        <end position="350"/>
    </location>
</feature>
<feature type="compositionally biased region" description="Basic and acidic residues" evidence="2">
    <location>
        <begin position="1025"/>
        <end position="1071"/>
    </location>
</feature>
<feature type="compositionally biased region" description="Basic and acidic residues" evidence="2">
    <location>
        <begin position="1136"/>
        <end position="1148"/>
    </location>
</feature>
<feature type="compositionally biased region" description="Basic and acidic residues" evidence="2">
    <location>
        <begin position="329"/>
        <end position="339"/>
    </location>
</feature>
<evidence type="ECO:0000256" key="1">
    <source>
        <dbReference type="ARBA" id="ARBA00008738"/>
    </source>
</evidence>
<feature type="compositionally biased region" description="Low complexity" evidence="2">
    <location>
        <begin position="145"/>
        <end position="165"/>
    </location>
</feature>
<feature type="region of interest" description="Disordered" evidence="2">
    <location>
        <begin position="3466"/>
        <end position="3498"/>
    </location>
</feature>
<evidence type="ECO:0008006" key="5">
    <source>
        <dbReference type="Google" id="ProtNLM"/>
    </source>
</evidence>
<feature type="compositionally biased region" description="Polar residues" evidence="2">
    <location>
        <begin position="124"/>
        <end position="144"/>
    </location>
</feature>
<feature type="compositionally biased region" description="Basic and acidic residues" evidence="2">
    <location>
        <begin position="1920"/>
        <end position="2126"/>
    </location>
</feature>
<feature type="compositionally biased region" description="Basic and acidic residues" evidence="2">
    <location>
        <begin position="1360"/>
        <end position="1380"/>
    </location>
</feature>
<gene>
    <name evidence="3" type="ORF">X777_12406</name>
</gene>
<feature type="compositionally biased region" description="Low complexity" evidence="2">
    <location>
        <begin position="83"/>
        <end position="93"/>
    </location>
</feature>
<evidence type="ECO:0000313" key="3">
    <source>
        <dbReference type="EMBL" id="EZA48960.1"/>
    </source>
</evidence>
<feature type="compositionally biased region" description="Basic and acidic residues" evidence="2">
    <location>
        <begin position="1285"/>
        <end position="1313"/>
    </location>
</feature>
<feature type="compositionally biased region" description="Basic and acidic residues" evidence="2">
    <location>
        <begin position="489"/>
        <end position="501"/>
    </location>
</feature>
<feature type="compositionally biased region" description="Basic and acidic residues" evidence="2">
    <location>
        <begin position="650"/>
        <end position="673"/>
    </location>
</feature>
<feature type="compositionally biased region" description="Basic and acidic residues" evidence="2">
    <location>
        <begin position="2228"/>
        <end position="2735"/>
    </location>
</feature>
<feature type="region of interest" description="Disordered" evidence="2">
    <location>
        <begin position="1621"/>
        <end position="2735"/>
    </location>
</feature>
<feature type="region of interest" description="Disordered" evidence="2">
    <location>
        <begin position="3333"/>
        <end position="3352"/>
    </location>
</feature>
<feature type="region of interest" description="Disordered" evidence="2">
    <location>
        <begin position="1571"/>
        <end position="1605"/>
    </location>
</feature>
<feature type="compositionally biased region" description="Basic and acidic residues" evidence="2">
    <location>
        <begin position="2954"/>
        <end position="3112"/>
    </location>
</feature>
<feature type="compositionally biased region" description="Basic and acidic residues" evidence="2">
    <location>
        <begin position="943"/>
        <end position="980"/>
    </location>
</feature>
<evidence type="ECO:0000256" key="2">
    <source>
        <dbReference type="SAM" id="MobiDB-lite"/>
    </source>
</evidence>
<keyword evidence="4" id="KW-1185">Reference proteome</keyword>
<feature type="compositionally biased region" description="Basic and acidic residues" evidence="2">
    <location>
        <begin position="906"/>
        <end position="926"/>
    </location>
</feature>
<feature type="compositionally biased region" description="Basic and acidic residues" evidence="2">
    <location>
        <begin position="1087"/>
        <end position="1129"/>
    </location>
</feature>
<feature type="compositionally biased region" description="Basic and acidic residues" evidence="2">
    <location>
        <begin position="790"/>
        <end position="820"/>
    </location>
</feature>
<organism evidence="3 4">
    <name type="scientific">Ooceraea biroi</name>
    <name type="common">Clonal raider ant</name>
    <name type="synonym">Cerapachys biroi</name>
    <dbReference type="NCBI Taxonomy" id="2015173"/>
    <lineage>
        <taxon>Eukaryota</taxon>
        <taxon>Metazoa</taxon>
        <taxon>Ecdysozoa</taxon>
        <taxon>Arthropoda</taxon>
        <taxon>Hexapoda</taxon>
        <taxon>Insecta</taxon>
        <taxon>Pterygota</taxon>
        <taxon>Neoptera</taxon>
        <taxon>Endopterygota</taxon>
        <taxon>Hymenoptera</taxon>
        <taxon>Apocrita</taxon>
        <taxon>Aculeata</taxon>
        <taxon>Formicoidea</taxon>
        <taxon>Formicidae</taxon>
        <taxon>Dorylinae</taxon>
        <taxon>Ooceraea</taxon>
    </lineage>
</organism>
<feature type="compositionally biased region" description="Basic and acidic residues" evidence="2">
    <location>
        <begin position="729"/>
        <end position="738"/>
    </location>
</feature>
<feature type="compositionally biased region" description="Basic and acidic residues" evidence="2">
    <location>
        <begin position="261"/>
        <end position="283"/>
    </location>
</feature>
<feature type="compositionally biased region" description="Basic and acidic residues" evidence="2">
    <location>
        <begin position="753"/>
        <end position="766"/>
    </location>
</feature>
<feature type="region of interest" description="Disordered" evidence="2">
    <location>
        <begin position="1237"/>
        <end position="1394"/>
    </location>
</feature>
<reference evidence="3 4" key="1">
    <citation type="journal article" date="2014" name="Curr. Biol.">
        <title>The genome of the clonal raider ant Cerapachys biroi.</title>
        <authorList>
            <person name="Oxley P.R."/>
            <person name="Ji L."/>
            <person name="Fetter-Pruneda I."/>
            <person name="McKenzie S.K."/>
            <person name="Li C."/>
            <person name="Hu H."/>
            <person name="Zhang G."/>
            <person name="Kronauer D.J."/>
        </authorList>
    </citation>
    <scope>NUCLEOTIDE SEQUENCE [LARGE SCALE GENOMIC DNA]</scope>
</reference>
<dbReference type="STRING" id="2015173.A0A026VZ57"/>
<dbReference type="GO" id="GO:0005879">
    <property type="term" value="C:axonemal microtubule"/>
    <property type="evidence" value="ECO:0007669"/>
    <property type="project" value="TreeGrafter"/>
</dbReference>
<feature type="compositionally biased region" description="Low complexity" evidence="2">
    <location>
        <begin position="193"/>
        <end position="210"/>
    </location>
</feature>
<dbReference type="EMBL" id="KK107558">
    <property type="protein sequence ID" value="EZA48960.1"/>
    <property type="molecule type" value="Genomic_DNA"/>
</dbReference>
<feature type="compositionally biased region" description="Basic and acidic residues" evidence="2">
    <location>
        <begin position="1"/>
        <end position="18"/>
    </location>
</feature>
<feature type="compositionally biased region" description="Basic and acidic residues" evidence="2">
    <location>
        <begin position="456"/>
        <end position="473"/>
    </location>
</feature>
<feature type="compositionally biased region" description="Basic and acidic residues" evidence="2">
    <location>
        <begin position="3360"/>
        <end position="3375"/>
    </location>
</feature>
<feature type="region of interest" description="Disordered" evidence="2">
    <location>
        <begin position="1"/>
        <end position="33"/>
    </location>
</feature>
<evidence type="ECO:0000313" key="4">
    <source>
        <dbReference type="Proteomes" id="UP000053097"/>
    </source>
</evidence>